<name>A0A2N9IMH4_FAGSY</name>
<evidence type="ECO:0000313" key="1">
    <source>
        <dbReference type="EMBL" id="SPD25299.1"/>
    </source>
</evidence>
<organism evidence="1">
    <name type="scientific">Fagus sylvatica</name>
    <name type="common">Beechnut</name>
    <dbReference type="NCBI Taxonomy" id="28930"/>
    <lineage>
        <taxon>Eukaryota</taxon>
        <taxon>Viridiplantae</taxon>
        <taxon>Streptophyta</taxon>
        <taxon>Embryophyta</taxon>
        <taxon>Tracheophyta</taxon>
        <taxon>Spermatophyta</taxon>
        <taxon>Magnoliopsida</taxon>
        <taxon>eudicotyledons</taxon>
        <taxon>Gunneridae</taxon>
        <taxon>Pentapetalae</taxon>
        <taxon>rosids</taxon>
        <taxon>fabids</taxon>
        <taxon>Fagales</taxon>
        <taxon>Fagaceae</taxon>
        <taxon>Fagus</taxon>
    </lineage>
</organism>
<sequence length="339" mass="36646">MAPGSRGVGAVFVHFSDEDSGQTGDAIGEPRVPRRSWSHYLSNAPGLADQLVASRKDSAREGGSPDVGFSTFLVSIRKACTAYPFCKVPDSRESELGLVRYGPANRGHQSVFGPLEDIFPIGIPARPGKFLAIREFHVVHECVFFPTCPGSRINLLRVRKTLRASVATSALHRGELGFARYDLANGGRWNVPYAKGFDHNSLVSRPFLARKVSNRSSHHVLQNGQGAVNPSRVGNGLVKPRSNLVNPSQTWSNFGKCVPGPSSWGYSMWRALVGSGRLGSGCLDLRADTRENPVGKNGVITSPKTLVTTNQLALSLLGGMIASLWKPKPIEFALTQPFT</sequence>
<accession>A0A2N9IMH4</accession>
<proteinExistence type="predicted"/>
<gene>
    <name evidence="1" type="ORF">FSB_LOCUS53181</name>
</gene>
<reference evidence="1" key="1">
    <citation type="submission" date="2018-02" db="EMBL/GenBank/DDBJ databases">
        <authorList>
            <person name="Cohen D.B."/>
            <person name="Kent A.D."/>
        </authorList>
    </citation>
    <scope>NUCLEOTIDE SEQUENCE</scope>
</reference>
<dbReference type="EMBL" id="OIVN01006112">
    <property type="protein sequence ID" value="SPD25299.1"/>
    <property type="molecule type" value="Genomic_DNA"/>
</dbReference>
<dbReference type="AlphaFoldDB" id="A0A2N9IMH4"/>
<protein>
    <submittedName>
        <fullName evidence="1">Uncharacterized protein</fullName>
    </submittedName>
</protein>